<evidence type="ECO:0000313" key="2">
    <source>
        <dbReference type="EMBL" id="JAS16288.1"/>
    </source>
</evidence>
<feature type="signal peptide" evidence="1">
    <location>
        <begin position="1"/>
        <end position="18"/>
    </location>
</feature>
<dbReference type="EMBL" id="GEDC01021010">
    <property type="protein sequence ID" value="JAS16288.1"/>
    <property type="molecule type" value="Transcribed_RNA"/>
</dbReference>
<protein>
    <submittedName>
        <fullName evidence="2">Uncharacterized protein</fullName>
    </submittedName>
</protein>
<proteinExistence type="predicted"/>
<reference evidence="2" key="1">
    <citation type="submission" date="2015-12" db="EMBL/GenBank/DDBJ databases">
        <title>De novo transcriptome assembly of four potential Pierce s Disease insect vectors from Arizona vineyards.</title>
        <authorList>
            <person name="Tassone E.E."/>
        </authorList>
    </citation>
    <scope>NUCLEOTIDE SEQUENCE</scope>
</reference>
<evidence type="ECO:0000256" key="1">
    <source>
        <dbReference type="SAM" id="SignalP"/>
    </source>
</evidence>
<feature type="chain" id="PRO_5008580607" evidence="1">
    <location>
        <begin position="19"/>
        <end position="145"/>
    </location>
</feature>
<organism evidence="2">
    <name type="scientific">Clastoptera arizonana</name>
    <name type="common">Arizona spittle bug</name>
    <dbReference type="NCBI Taxonomy" id="38151"/>
    <lineage>
        <taxon>Eukaryota</taxon>
        <taxon>Metazoa</taxon>
        <taxon>Ecdysozoa</taxon>
        <taxon>Arthropoda</taxon>
        <taxon>Hexapoda</taxon>
        <taxon>Insecta</taxon>
        <taxon>Pterygota</taxon>
        <taxon>Neoptera</taxon>
        <taxon>Paraneoptera</taxon>
        <taxon>Hemiptera</taxon>
        <taxon>Auchenorrhyncha</taxon>
        <taxon>Cercopoidea</taxon>
        <taxon>Clastopteridae</taxon>
        <taxon>Clastoptera</taxon>
    </lineage>
</organism>
<accession>A0A1B6CS91</accession>
<sequence>MWLSSVIICIFALPSSLPFTMRERMTLIDDIIEYEIDHPVQRNFTDIAKHIKLYNSLLRDVRNKFEKESLNELKANVLEIWNNGRPSCIYFKDFPILKTKFGWKDDQVSTVHNLLNETEILWNEFDEQCKKNRLDSPESIEEQGA</sequence>
<gene>
    <name evidence="2" type="ORF">g.8387</name>
</gene>
<name>A0A1B6CS91_9HEMI</name>
<dbReference type="AlphaFoldDB" id="A0A1B6CS91"/>
<keyword evidence="1" id="KW-0732">Signal</keyword>